<keyword evidence="4" id="KW-0479">Metal-binding</keyword>
<dbReference type="Proteomes" id="UP000008206">
    <property type="component" value="Plasmid Cy782202"/>
</dbReference>
<dbReference type="GO" id="GO:0006281">
    <property type="term" value="P:DNA repair"/>
    <property type="evidence" value="ECO:0007669"/>
    <property type="project" value="UniProtKB-KW"/>
</dbReference>
<keyword evidence="5 12" id="KW-0255">Endonuclease</keyword>
<reference evidence="13" key="1">
    <citation type="journal article" date="2011" name="MBio">
        <title>Novel metabolic attributes of the genus Cyanothece, comprising a group of unicellular nitrogen-fixing Cyanobacteria.</title>
        <authorList>
            <person name="Bandyopadhyay A."/>
            <person name="Elvitigala T."/>
            <person name="Welsh E."/>
            <person name="Stockel J."/>
            <person name="Liberton M."/>
            <person name="Min H."/>
            <person name="Sherman L.A."/>
            <person name="Pakrasi H.B."/>
        </authorList>
    </citation>
    <scope>NUCLEOTIDE SEQUENCE [LARGE SCALE GENOMIC DNA]</scope>
    <source>
        <strain evidence="13">PCC 7822</strain>
        <plasmid evidence="13">Cy782202</plasmid>
    </source>
</reference>
<evidence type="ECO:0000256" key="2">
    <source>
        <dbReference type="ARBA" id="ARBA00022490"/>
    </source>
</evidence>
<geneLocation type="plasmid" evidence="12 13">
    <name>Cy782202</name>
</geneLocation>
<evidence type="ECO:0000313" key="12">
    <source>
        <dbReference type="EMBL" id="ADN18065.1"/>
    </source>
</evidence>
<dbReference type="AlphaFoldDB" id="E0UM85"/>
<keyword evidence="10" id="KW-0233">DNA recombination</keyword>
<dbReference type="Gene3D" id="3.30.420.10">
    <property type="entry name" value="Ribonuclease H-like superfamily/Ribonuclease H"/>
    <property type="match status" value="1"/>
</dbReference>
<dbReference type="InterPro" id="IPR002176">
    <property type="entry name" value="X-over_junc_endoDNase_RuvC"/>
</dbReference>
<keyword evidence="13" id="KW-1185">Reference proteome</keyword>
<evidence type="ECO:0000256" key="7">
    <source>
        <dbReference type="ARBA" id="ARBA00022801"/>
    </source>
</evidence>
<evidence type="ECO:0000256" key="4">
    <source>
        <dbReference type="ARBA" id="ARBA00022723"/>
    </source>
</evidence>
<keyword evidence="9" id="KW-0238">DNA-binding</keyword>
<dbReference type="InterPro" id="IPR036086">
    <property type="entry name" value="ParB/Sulfiredoxin_sf"/>
</dbReference>
<evidence type="ECO:0000256" key="3">
    <source>
        <dbReference type="ARBA" id="ARBA00022722"/>
    </source>
</evidence>
<evidence type="ECO:0000256" key="10">
    <source>
        <dbReference type="ARBA" id="ARBA00023172"/>
    </source>
</evidence>
<evidence type="ECO:0000256" key="1">
    <source>
        <dbReference type="ARBA" id="ARBA00009518"/>
    </source>
</evidence>
<dbReference type="EMBL" id="CP002200">
    <property type="protein sequence ID" value="ADN18065.1"/>
    <property type="molecule type" value="Genomic_DNA"/>
</dbReference>
<proteinExistence type="inferred from homology"/>
<evidence type="ECO:0000256" key="5">
    <source>
        <dbReference type="ARBA" id="ARBA00022759"/>
    </source>
</evidence>
<dbReference type="HOGENOM" id="CLU_705390_0_0_3"/>
<organism evidence="12 13">
    <name type="scientific">Gloeothece verrucosa (strain PCC 7822)</name>
    <name type="common">Cyanothece sp. (strain PCC 7822)</name>
    <dbReference type="NCBI Taxonomy" id="497965"/>
    <lineage>
        <taxon>Bacteria</taxon>
        <taxon>Bacillati</taxon>
        <taxon>Cyanobacteriota</taxon>
        <taxon>Cyanophyceae</taxon>
        <taxon>Oscillatoriophycideae</taxon>
        <taxon>Chroococcales</taxon>
        <taxon>Aphanothecaceae</taxon>
        <taxon>Gloeothece</taxon>
        <taxon>Gloeothece verrucosa</taxon>
    </lineage>
</organism>
<dbReference type="GO" id="GO:0006310">
    <property type="term" value="P:DNA recombination"/>
    <property type="evidence" value="ECO:0007669"/>
    <property type="project" value="UniProtKB-KW"/>
</dbReference>
<comment type="similarity">
    <text evidence="1">Belongs to the RuvC family.</text>
</comment>
<keyword evidence="6" id="KW-0227">DNA damage</keyword>
<evidence type="ECO:0000313" key="13">
    <source>
        <dbReference type="Proteomes" id="UP000008206"/>
    </source>
</evidence>
<accession>E0UM85</accession>
<keyword evidence="2" id="KW-0963">Cytoplasm</keyword>
<dbReference type="Pfam" id="PF02075">
    <property type="entry name" value="RuvC"/>
    <property type="match status" value="1"/>
</dbReference>
<dbReference type="PANTHER" id="PTHR30194:SF3">
    <property type="entry name" value="CROSSOVER JUNCTION ENDODEOXYRIBONUCLEASE RUVC"/>
    <property type="match status" value="1"/>
</dbReference>
<evidence type="ECO:0000256" key="9">
    <source>
        <dbReference type="ARBA" id="ARBA00023125"/>
    </source>
</evidence>
<keyword evidence="7" id="KW-0378">Hydrolase</keyword>
<evidence type="ECO:0000256" key="8">
    <source>
        <dbReference type="ARBA" id="ARBA00022842"/>
    </source>
</evidence>
<keyword evidence="8" id="KW-0460">Magnesium</keyword>
<name>E0UM85_GLOV7</name>
<dbReference type="PANTHER" id="PTHR30194">
    <property type="entry name" value="CROSSOVER JUNCTION ENDODEOXYRIBONUCLEASE RUVC"/>
    <property type="match status" value="1"/>
</dbReference>
<keyword evidence="11" id="KW-0234">DNA repair</keyword>
<gene>
    <name evidence="12" type="ordered locus">Cyan7822_6265</name>
</gene>
<dbReference type="SUPFAM" id="SSF110849">
    <property type="entry name" value="ParB/Sulfiredoxin"/>
    <property type="match status" value="1"/>
</dbReference>
<sequence length="388" mass="43420">MRMSLSVIRTDGGTSSRAGLSSTTIAEYAQALQEGCIFPPVVVFRDENEFYWLADGFHRLEAARCSGFREIEVELSLGSRRDAILYAVGCNAEHGMRRSIADKRHAVKMILDDLEWREYSDREIARLTKTSHTFVAKIRSSITDKVATERLYQNKYGDLAYMETANIGKSIPPEEKPKTVRLQPAVWKRLEEYQQQSGQASLEAAIASLLEIPSSEETSVNPTGEPRTLGIDPALGTLRWAVLERADSECELPPLLDYGTITTTPKCPTSQRLSELEQDLVVLLREFCPTEVAIEIPFLNTDSEINPKHLQNALEVIGVVDLVCYRECSIVPIRLYRNQWKCHVCDFRASDEDVTDTIAGLFDLQVKPSERLDAIAIAYAAICGVGEN</sequence>
<dbReference type="CDD" id="cd16387">
    <property type="entry name" value="ParB_N_Srx"/>
    <property type="match status" value="1"/>
</dbReference>
<dbReference type="KEGG" id="cyj:Cyan7822_6265"/>
<evidence type="ECO:0000256" key="6">
    <source>
        <dbReference type="ARBA" id="ARBA00022763"/>
    </source>
</evidence>
<dbReference type="GO" id="GO:0003677">
    <property type="term" value="F:DNA binding"/>
    <property type="evidence" value="ECO:0007669"/>
    <property type="project" value="UniProtKB-KW"/>
</dbReference>
<dbReference type="GO" id="GO:0046872">
    <property type="term" value="F:metal ion binding"/>
    <property type="evidence" value="ECO:0007669"/>
    <property type="project" value="UniProtKB-KW"/>
</dbReference>
<dbReference type="InterPro" id="IPR036397">
    <property type="entry name" value="RNaseH_sf"/>
</dbReference>
<dbReference type="OrthoDB" id="9805499at2"/>
<dbReference type="SUPFAM" id="SSF53098">
    <property type="entry name" value="Ribonuclease H-like"/>
    <property type="match status" value="1"/>
</dbReference>
<evidence type="ECO:0000256" key="11">
    <source>
        <dbReference type="ARBA" id="ARBA00023204"/>
    </source>
</evidence>
<keyword evidence="3" id="KW-0540">Nuclease</keyword>
<keyword evidence="12" id="KW-0614">Plasmid</keyword>
<dbReference type="GO" id="GO:0004520">
    <property type="term" value="F:DNA endonuclease activity"/>
    <property type="evidence" value="ECO:0007669"/>
    <property type="project" value="InterPro"/>
</dbReference>
<dbReference type="GO" id="GO:0016787">
    <property type="term" value="F:hydrolase activity"/>
    <property type="evidence" value="ECO:0007669"/>
    <property type="project" value="UniProtKB-KW"/>
</dbReference>
<dbReference type="InterPro" id="IPR012337">
    <property type="entry name" value="RNaseH-like_sf"/>
</dbReference>
<protein>
    <submittedName>
        <fullName evidence="12">Holliday junction resolvasome endonuclease subunit-like protein</fullName>
    </submittedName>
</protein>